<organism evidence="2 3">
    <name type="scientific">Humibacter ginsenosidimutans</name>
    <dbReference type="NCBI Taxonomy" id="2599293"/>
    <lineage>
        <taxon>Bacteria</taxon>
        <taxon>Bacillati</taxon>
        <taxon>Actinomycetota</taxon>
        <taxon>Actinomycetes</taxon>
        <taxon>Micrococcales</taxon>
        <taxon>Microbacteriaceae</taxon>
        <taxon>Humibacter</taxon>
    </lineage>
</organism>
<reference evidence="2 3" key="1">
    <citation type="submission" date="2019-07" db="EMBL/GenBank/DDBJ databases">
        <title>Full genome sequence of Humibacter sp. WJ7-1.</title>
        <authorList>
            <person name="Im W.-T."/>
        </authorList>
    </citation>
    <scope>NUCLEOTIDE SEQUENCE [LARGE SCALE GENOMIC DNA]</scope>
    <source>
        <strain evidence="2 3">WJ7-1</strain>
    </source>
</reference>
<evidence type="ECO:0000313" key="2">
    <source>
        <dbReference type="EMBL" id="QDZ15933.1"/>
    </source>
</evidence>
<sequence length="397" mass="42813">MDLTAVLLRLPVPRIFVVSAPGSSALRLAIERETRARGWVEALTPANTDILVVCGGDGSFLADSTEQIWRQVPCPRAYVQVTTARTLAQQLDDAQAALRDVAALREDAERHEHFHDRETGGHEMDMGGTDHGDMGDMDRGGMGDMDHGDMSMSMDVPGGIPMADRGSDRDGLKLDRLHVALGPALPDWPTGLIVRLVLQGDVVQEAETEAIGLPVGSSFWLEAERDALDPIRVHAAAAADSLQRFLSVAGWRSAAMTGRLLRDELLASAPSTAHPRFVRWMRTVRRSHTLRWSISGLGELGPDAPVGLRGDAYSRSMRWLDEIAAAIKARDADGPADATWGSQRAEGARAVVRMLPSLLIGQEFAGGRLIVASFDPDLETLHELDASARMPADGSGS</sequence>
<dbReference type="KEGG" id="huw:FPZ11_15170"/>
<gene>
    <name evidence="2" type="ORF">FPZ11_15170</name>
</gene>
<protein>
    <submittedName>
        <fullName evidence="2">Uncharacterized protein</fullName>
    </submittedName>
</protein>
<accession>A0A5B8M6D9</accession>
<dbReference type="OrthoDB" id="3373298at2"/>
<keyword evidence="3" id="KW-1185">Reference proteome</keyword>
<dbReference type="RefSeq" id="WP_022900123.1">
    <property type="nucleotide sequence ID" value="NZ_CP042305.1"/>
</dbReference>
<dbReference type="AlphaFoldDB" id="A0A5B8M6D9"/>
<feature type="compositionally biased region" description="Basic and acidic residues" evidence="1">
    <location>
        <begin position="116"/>
        <end position="149"/>
    </location>
</feature>
<name>A0A5B8M6D9_9MICO</name>
<evidence type="ECO:0000256" key="1">
    <source>
        <dbReference type="SAM" id="MobiDB-lite"/>
    </source>
</evidence>
<evidence type="ECO:0000313" key="3">
    <source>
        <dbReference type="Proteomes" id="UP000320216"/>
    </source>
</evidence>
<dbReference type="EMBL" id="CP042305">
    <property type="protein sequence ID" value="QDZ15933.1"/>
    <property type="molecule type" value="Genomic_DNA"/>
</dbReference>
<proteinExistence type="predicted"/>
<dbReference type="Proteomes" id="UP000320216">
    <property type="component" value="Chromosome"/>
</dbReference>
<feature type="region of interest" description="Disordered" evidence="1">
    <location>
        <begin position="116"/>
        <end position="150"/>
    </location>
</feature>